<evidence type="ECO:0000256" key="1">
    <source>
        <dbReference type="SAM" id="MobiDB-lite"/>
    </source>
</evidence>
<accession>A0A7W3XRW0</accession>
<gene>
    <name evidence="2" type="ORF">FHR92_002575</name>
</gene>
<dbReference type="Gene3D" id="3.30.1490.480">
    <property type="entry name" value="Endolytic murein transglycosylase"/>
    <property type="match status" value="1"/>
</dbReference>
<organism evidence="2 3">
    <name type="scientific">Fontibacillus solani</name>
    <dbReference type="NCBI Taxonomy" id="1572857"/>
    <lineage>
        <taxon>Bacteria</taxon>
        <taxon>Bacillati</taxon>
        <taxon>Bacillota</taxon>
        <taxon>Bacilli</taxon>
        <taxon>Bacillales</taxon>
        <taxon>Paenibacillaceae</taxon>
        <taxon>Fontibacillus</taxon>
    </lineage>
</organism>
<evidence type="ECO:0000313" key="3">
    <source>
        <dbReference type="Proteomes" id="UP000567067"/>
    </source>
</evidence>
<sequence>MFKNRHFMMGLGIGLIIGALLLQLMNLGQSQTGQLWTKQKIEDAAEELDLKVVENGTELLTEEEWKQKMESLDESGGLDGEPEPSSNQGKSQTKPVEETKKPATPEEPQTPQDKKVSSVNNESPVTTPSTEQPAAPAAPAKPKKVIVEYKIVSGSTLTGIAEGLEKSGVITDKEAFIKRAKDKKVNTKIRTGTYNFEIGEDFNSIITKLTAKPKY</sequence>
<dbReference type="Proteomes" id="UP000567067">
    <property type="component" value="Unassembled WGS sequence"/>
</dbReference>
<name>A0A7W3XRW0_9BACL</name>
<feature type="region of interest" description="Disordered" evidence="1">
    <location>
        <begin position="69"/>
        <end position="142"/>
    </location>
</feature>
<proteinExistence type="predicted"/>
<keyword evidence="3" id="KW-1185">Reference proteome</keyword>
<feature type="compositionally biased region" description="Basic and acidic residues" evidence="1">
    <location>
        <begin position="95"/>
        <end position="104"/>
    </location>
</feature>
<feature type="compositionally biased region" description="Polar residues" evidence="1">
    <location>
        <begin position="117"/>
        <end position="132"/>
    </location>
</feature>
<protein>
    <submittedName>
        <fullName evidence="2">Outer membrane biosynthesis protein TonB</fullName>
    </submittedName>
</protein>
<reference evidence="2 3" key="1">
    <citation type="submission" date="2020-08" db="EMBL/GenBank/DDBJ databases">
        <title>Genomic Encyclopedia of Type Strains, Phase III (KMG-III): the genomes of soil and plant-associated and newly described type strains.</title>
        <authorList>
            <person name="Whitman W."/>
        </authorList>
    </citation>
    <scope>NUCLEOTIDE SEQUENCE [LARGE SCALE GENOMIC DNA]</scope>
    <source>
        <strain evidence="2 3">CECT 8693</strain>
    </source>
</reference>
<dbReference type="EMBL" id="JACJIP010000015">
    <property type="protein sequence ID" value="MBA9086102.1"/>
    <property type="molecule type" value="Genomic_DNA"/>
</dbReference>
<comment type="caution">
    <text evidence="2">The sequence shown here is derived from an EMBL/GenBank/DDBJ whole genome shotgun (WGS) entry which is preliminary data.</text>
</comment>
<dbReference type="RefSeq" id="WP_182536027.1">
    <property type="nucleotide sequence ID" value="NZ_JACJIP010000015.1"/>
</dbReference>
<dbReference type="AlphaFoldDB" id="A0A7W3XRW0"/>
<evidence type="ECO:0000313" key="2">
    <source>
        <dbReference type="EMBL" id="MBA9086102.1"/>
    </source>
</evidence>